<dbReference type="InterPro" id="IPR016130">
    <property type="entry name" value="Tyr_Pase_AS"/>
</dbReference>
<dbReference type="InterPro" id="IPR029021">
    <property type="entry name" value="Prot-tyrosine_phosphatase-like"/>
</dbReference>
<dbReference type="PANTHER" id="PTHR10159:SF108">
    <property type="entry name" value="DUAL SPECIFICITY PROTEIN PHOSPHATASE 8"/>
    <property type="match status" value="1"/>
</dbReference>
<dbReference type="GO" id="GO:0043409">
    <property type="term" value="P:negative regulation of MAPK cascade"/>
    <property type="evidence" value="ECO:0007669"/>
    <property type="project" value="TreeGrafter"/>
</dbReference>
<dbReference type="SUPFAM" id="SSF52799">
    <property type="entry name" value="(Phosphotyrosine protein) phosphatases II"/>
    <property type="match status" value="1"/>
</dbReference>
<dbReference type="FunFam" id="3.90.190.10:FF:000044">
    <property type="entry name" value="Dual specificity protein phosphatase 8"/>
    <property type="match status" value="1"/>
</dbReference>
<dbReference type="InterPro" id="IPR020422">
    <property type="entry name" value="TYR_PHOSPHATASE_DUAL_dom"/>
</dbReference>
<dbReference type="PROSITE" id="PS00383">
    <property type="entry name" value="TYR_PHOSPHATASE_1"/>
    <property type="match status" value="1"/>
</dbReference>
<dbReference type="Proteomes" id="UP000001073">
    <property type="component" value="Chromosome 4"/>
</dbReference>
<dbReference type="InterPro" id="IPR008343">
    <property type="entry name" value="MKP"/>
</dbReference>
<dbReference type="GeneTree" id="ENSGT00940000160004"/>
<evidence type="ECO:0000256" key="9">
    <source>
        <dbReference type="ARBA" id="ARBA00022912"/>
    </source>
</evidence>
<dbReference type="Pfam" id="PF00782">
    <property type="entry name" value="DSPc"/>
    <property type="match status" value="1"/>
</dbReference>
<dbReference type="EMBL" id="ADFV01129623">
    <property type="status" value="NOT_ANNOTATED_CDS"/>
    <property type="molecule type" value="Genomic_DNA"/>
</dbReference>
<dbReference type="OMA" id="GEKAPNK"/>
<evidence type="ECO:0000256" key="7">
    <source>
        <dbReference type="ARBA" id="ARBA00022490"/>
    </source>
</evidence>
<dbReference type="Pfam" id="PF00581">
    <property type="entry name" value="Rhodanese"/>
    <property type="match status" value="1"/>
</dbReference>
<dbReference type="GO" id="GO:0008330">
    <property type="term" value="F:protein tyrosine/threonine phosphatase activity"/>
    <property type="evidence" value="ECO:0007669"/>
    <property type="project" value="TreeGrafter"/>
</dbReference>
<evidence type="ECO:0000256" key="2">
    <source>
        <dbReference type="ARBA" id="ARBA00004496"/>
    </source>
</evidence>
<dbReference type="FunFam" id="3.40.250.10:FF:000020">
    <property type="entry name" value="Dual specificity protein phosphatase 8"/>
    <property type="match status" value="1"/>
</dbReference>
<name>G1RS66_NOMLE</name>
<accession>G1RS66</accession>
<dbReference type="SMART" id="SM00450">
    <property type="entry name" value="RHOD"/>
    <property type="match status" value="1"/>
</dbReference>
<dbReference type="CDD" id="cd01446">
    <property type="entry name" value="DSP_MapKP"/>
    <property type="match status" value="1"/>
</dbReference>
<comment type="subunit">
    <text evidence="4">Monomer.</text>
</comment>
<evidence type="ECO:0000256" key="5">
    <source>
        <dbReference type="ARBA" id="ARBA00013064"/>
    </source>
</evidence>
<evidence type="ECO:0000256" key="11">
    <source>
        <dbReference type="ARBA" id="ARBA00047761"/>
    </source>
</evidence>
<evidence type="ECO:0000256" key="3">
    <source>
        <dbReference type="ARBA" id="ARBA00008601"/>
    </source>
</evidence>
<dbReference type="GO" id="GO:0005737">
    <property type="term" value="C:cytoplasm"/>
    <property type="evidence" value="ECO:0007669"/>
    <property type="project" value="UniProtKB-SubCell"/>
</dbReference>
<dbReference type="PROSITE" id="PS50054">
    <property type="entry name" value="TYR_PHOSPHATASE_DUAL"/>
    <property type="match status" value="1"/>
</dbReference>
<dbReference type="EMBL" id="ADFV01129624">
    <property type="status" value="NOT_ANNOTATED_CDS"/>
    <property type="molecule type" value="Genomic_DNA"/>
</dbReference>
<comment type="similarity">
    <text evidence="3">Belongs to the protein-tyrosine phosphatase family. Non-receptor class dual specificity subfamily.</text>
</comment>
<dbReference type="PROSITE" id="PS50206">
    <property type="entry name" value="RHODANESE_3"/>
    <property type="match status" value="1"/>
</dbReference>
<feature type="compositionally biased region" description="Low complexity" evidence="15">
    <location>
        <begin position="336"/>
        <end position="349"/>
    </location>
</feature>
<feature type="domain" description="Rhodanese" evidence="18">
    <location>
        <begin position="23"/>
        <end position="126"/>
    </location>
</feature>
<dbReference type="InParanoid" id="G1RS66"/>
<keyword evidence="7" id="KW-0963">Cytoplasm</keyword>
<organism evidence="19 20">
    <name type="scientific">Nomascus leucogenys</name>
    <name type="common">Northern white-cheeked gibbon</name>
    <name type="synonym">Hylobates leucogenys</name>
    <dbReference type="NCBI Taxonomy" id="61853"/>
    <lineage>
        <taxon>Eukaryota</taxon>
        <taxon>Metazoa</taxon>
        <taxon>Chordata</taxon>
        <taxon>Craniata</taxon>
        <taxon>Vertebrata</taxon>
        <taxon>Euteleostomi</taxon>
        <taxon>Mammalia</taxon>
        <taxon>Eutheria</taxon>
        <taxon>Euarchontoglires</taxon>
        <taxon>Primates</taxon>
        <taxon>Haplorrhini</taxon>
        <taxon>Catarrhini</taxon>
        <taxon>Hylobatidae</taxon>
        <taxon>Nomascus</taxon>
    </lineage>
</organism>
<evidence type="ECO:0000313" key="20">
    <source>
        <dbReference type="Proteomes" id="UP000001073"/>
    </source>
</evidence>
<dbReference type="Ensembl" id="ENSNLET00000016909.2">
    <property type="protein sequence ID" value="ENSNLEP00000016088.2"/>
    <property type="gene ID" value="ENSNLEG00000013284.2"/>
</dbReference>
<dbReference type="GO" id="GO:0005634">
    <property type="term" value="C:nucleus"/>
    <property type="evidence" value="ECO:0007669"/>
    <property type="project" value="UniProtKB-SubCell"/>
</dbReference>
<dbReference type="eggNOG" id="KOG1716">
    <property type="taxonomic scope" value="Eukaryota"/>
</dbReference>
<comment type="catalytic activity">
    <reaction evidence="11">
        <text>O-phospho-L-seryl-[protein] + H2O = L-seryl-[protein] + phosphate</text>
        <dbReference type="Rhea" id="RHEA:20629"/>
        <dbReference type="Rhea" id="RHEA-COMP:9863"/>
        <dbReference type="Rhea" id="RHEA-COMP:11604"/>
        <dbReference type="ChEBI" id="CHEBI:15377"/>
        <dbReference type="ChEBI" id="CHEBI:29999"/>
        <dbReference type="ChEBI" id="CHEBI:43474"/>
        <dbReference type="ChEBI" id="CHEBI:83421"/>
        <dbReference type="EC" id="3.1.3.16"/>
    </reaction>
</comment>
<evidence type="ECO:0000256" key="8">
    <source>
        <dbReference type="ARBA" id="ARBA00022801"/>
    </source>
</evidence>
<keyword evidence="10" id="KW-0539">Nucleus</keyword>
<evidence type="ECO:0000256" key="10">
    <source>
        <dbReference type="ARBA" id="ARBA00023242"/>
    </source>
</evidence>
<dbReference type="HOGENOM" id="CLU_027074_16_0_1"/>
<evidence type="ECO:0000256" key="12">
    <source>
        <dbReference type="ARBA" id="ARBA00048336"/>
    </source>
</evidence>
<evidence type="ECO:0000256" key="13">
    <source>
        <dbReference type="ARBA" id="ARBA00053881"/>
    </source>
</evidence>
<feature type="domain" description="Tyrosine-protein phosphatase" evidence="16">
    <location>
        <begin position="148"/>
        <end position="293"/>
    </location>
</feature>
<dbReference type="EMBL" id="ADFV01129622">
    <property type="status" value="NOT_ANNOTATED_CDS"/>
    <property type="molecule type" value="Genomic_DNA"/>
</dbReference>
<evidence type="ECO:0000256" key="1">
    <source>
        <dbReference type="ARBA" id="ARBA00004123"/>
    </source>
</evidence>
<dbReference type="PROSITE" id="PS50056">
    <property type="entry name" value="TYR_PHOSPHATASE_2"/>
    <property type="match status" value="1"/>
</dbReference>
<feature type="domain" description="Tyrosine specific protein phosphatases" evidence="17">
    <location>
        <begin position="217"/>
        <end position="274"/>
    </location>
</feature>
<dbReference type="SMART" id="SM00195">
    <property type="entry name" value="DSPc"/>
    <property type="match status" value="1"/>
</dbReference>
<dbReference type="FunCoup" id="G1RS66">
    <property type="interactions" value="730"/>
</dbReference>
<gene>
    <name evidence="19" type="primary">DUSP8</name>
</gene>
<dbReference type="InterPro" id="IPR000387">
    <property type="entry name" value="Tyr_Pase_dom"/>
</dbReference>
<feature type="region of interest" description="Disordered" evidence="15">
    <location>
        <begin position="386"/>
        <end position="523"/>
    </location>
</feature>
<evidence type="ECO:0000256" key="14">
    <source>
        <dbReference type="ARBA" id="ARBA00073917"/>
    </source>
</evidence>
<evidence type="ECO:0000256" key="15">
    <source>
        <dbReference type="SAM" id="MobiDB-lite"/>
    </source>
</evidence>
<evidence type="ECO:0000259" key="18">
    <source>
        <dbReference type="PROSITE" id="PS50206"/>
    </source>
</evidence>
<comment type="subcellular location">
    <subcellularLocation>
        <location evidence="2">Cytoplasm</location>
    </subcellularLocation>
    <subcellularLocation>
        <location evidence="1">Nucleus</location>
    </subcellularLocation>
</comment>
<dbReference type="Gene3D" id="3.90.190.10">
    <property type="entry name" value="Protein tyrosine phosphatase superfamily"/>
    <property type="match status" value="1"/>
</dbReference>
<dbReference type="InterPro" id="IPR000340">
    <property type="entry name" value="Dual-sp_phosphatase_cat-dom"/>
</dbReference>
<evidence type="ECO:0000313" key="19">
    <source>
        <dbReference type="Ensembl" id="ENSNLEP00000016088.2"/>
    </source>
</evidence>
<keyword evidence="8" id="KW-0378">Hydrolase</keyword>
<dbReference type="GO" id="GO:0033550">
    <property type="term" value="F:MAP kinase tyrosine phosphatase activity"/>
    <property type="evidence" value="ECO:0007669"/>
    <property type="project" value="TreeGrafter"/>
</dbReference>
<comment type="function">
    <text evidence="13">Has phosphatase activity with synthetic phosphatase substrates and negatively regulates mitogen-activated protein kinase activity, presumably by catalysing their dephosphorylation. Expected to display protein phosphatase activity toward phosphotyrosine, phosphoserine and phosphothreonine residues.</text>
</comment>
<dbReference type="AlphaFoldDB" id="G1RS66"/>
<keyword evidence="20" id="KW-1185">Reference proteome</keyword>
<protein>
    <recommendedName>
        <fullName evidence="14">Dual specificity protein phosphatase 8</fullName>
        <ecNumber evidence="6">3.1.3.16</ecNumber>
        <ecNumber evidence="5">3.1.3.48</ecNumber>
    </recommendedName>
</protein>
<proteinExistence type="inferred from homology"/>
<dbReference type="GO" id="GO:0004722">
    <property type="term" value="F:protein serine/threonine phosphatase activity"/>
    <property type="evidence" value="ECO:0007669"/>
    <property type="project" value="UniProtKB-EC"/>
</dbReference>
<dbReference type="SUPFAM" id="SSF52821">
    <property type="entry name" value="Rhodanese/Cell cycle control phosphatase"/>
    <property type="match status" value="1"/>
</dbReference>
<reference evidence="19 20" key="1">
    <citation type="submission" date="2012-10" db="EMBL/GenBank/DDBJ databases">
        <authorList>
            <consortium name="Gibbon Genome Sequencing Consortium"/>
        </authorList>
    </citation>
    <scope>NUCLEOTIDE SEQUENCE [LARGE SCALE GENOMIC DNA]</scope>
</reference>
<dbReference type="InterPro" id="IPR001763">
    <property type="entry name" value="Rhodanese-like_dom"/>
</dbReference>
<dbReference type="GO" id="GO:0017017">
    <property type="term" value="F:MAP kinase tyrosine/serine/threonine phosphatase activity"/>
    <property type="evidence" value="ECO:0007669"/>
    <property type="project" value="InterPro"/>
</dbReference>
<evidence type="ECO:0000259" key="17">
    <source>
        <dbReference type="PROSITE" id="PS50056"/>
    </source>
</evidence>
<dbReference type="PANTHER" id="PTHR10159">
    <property type="entry name" value="DUAL SPECIFICITY PROTEIN PHOSPHATASE"/>
    <property type="match status" value="1"/>
</dbReference>
<evidence type="ECO:0000256" key="4">
    <source>
        <dbReference type="ARBA" id="ARBA00011245"/>
    </source>
</evidence>
<dbReference type="InterPro" id="IPR036873">
    <property type="entry name" value="Rhodanese-like_dom_sf"/>
</dbReference>
<dbReference type="STRING" id="61853.ENSNLEP00000016088"/>
<dbReference type="Gene3D" id="3.40.250.10">
    <property type="entry name" value="Rhodanese-like domain"/>
    <property type="match status" value="1"/>
</dbReference>
<evidence type="ECO:0000256" key="6">
    <source>
        <dbReference type="ARBA" id="ARBA00013081"/>
    </source>
</evidence>
<evidence type="ECO:0000259" key="16">
    <source>
        <dbReference type="PROSITE" id="PS50054"/>
    </source>
</evidence>
<keyword evidence="9" id="KW-0904">Protein phosphatase</keyword>
<comment type="catalytic activity">
    <reaction evidence="12">
        <text>O-phospho-L-threonyl-[protein] + H2O = L-threonyl-[protein] + phosphate</text>
        <dbReference type="Rhea" id="RHEA:47004"/>
        <dbReference type="Rhea" id="RHEA-COMP:11060"/>
        <dbReference type="Rhea" id="RHEA-COMP:11605"/>
        <dbReference type="ChEBI" id="CHEBI:15377"/>
        <dbReference type="ChEBI" id="CHEBI:30013"/>
        <dbReference type="ChEBI" id="CHEBI:43474"/>
        <dbReference type="ChEBI" id="CHEBI:61977"/>
        <dbReference type="EC" id="3.1.3.16"/>
    </reaction>
</comment>
<feature type="region of interest" description="Disordered" evidence="15">
    <location>
        <begin position="297"/>
        <end position="362"/>
    </location>
</feature>
<dbReference type="EC" id="3.1.3.16" evidence="6"/>
<reference evidence="19" key="3">
    <citation type="submission" date="2025-09" db="UniProtKB">
        <authorList>
            <consortium name="Ensembl"/>
        </authorList>
    </citation>
    <scope>IDENTIFICATION</scope>
</reference>
<dbReference type="EC" id="3.1.3.48" evidence="5"/>
<reference evidence="19" key="2">
    <citation type="submission" date="2025-08" db="UniProtKB">
        <authorList>
            <consortium name="Ensembl"/>
        </authorList>
    </citation>
    <scope>IDENTIFICATION</scope>
</reference>
<sequence length="545" mass="56977">MAGDQLPRKVMDAKKLASLLRGGPGGPLVIDSRSFVEYNSWHVLSSVNICCSKLVKRRLQQGKVTIAELIQPAARSQVEATEPQDVVVYDQSTRDASVLAADSFLSILLSKLDGCFDSVAILTGESVTHACSEHPRILKALLMAGQEKPPPSLPPRASPTPFQPVLPPLQDLMTQNGISYVLNASNSCPKPDFICESRFMRVPINDNYCEKLLPWLDKSIEFIDKAKLSSCQVIVHCLAGISRSATIAIAYIMKTMGMSSDDAYRFVKDRRPSISPNFNFLGQLLEYERSLKLLAALQGDPGTPSGTPEPLPSPAAGAPLPRLPPSTSESAATGNAAAREGGPSAGGESPAPPTPPATSALQQGLRGLHLSSDRLQDTNRLKRSFSLDIKSAYAPSRRPDGPGPPDPGEAPKLCKLDSPSGAALGLPSPSPDSPDAAPEGRPRPRRRPRPPAGSPARSPAHSLGLNFGDAARQTPRHGLSALSAPGLPGPGQPAGPGAWAPPLDSPGTPSPDGPWCFSPEGAQGAGGVLFAPFGRAGAPGPGGGS</sequence>
<dbReference type="PRINTS" id="PR01764">
    <property type="entry name" value="MAPKPHPHTASE"/>
</dbReference>